<evidence type="ECO:0000256" key="3">
    <source>
        <dbReference type="ARBA" id="ARBA00022723"/>
    </source>
</evidence>
<dbReference type="AlphaFoldDB" id="A0A091B8C7"/>
<dbReference type="PATRIC" id="fig|1384056.3.peg.287"/>
<keyword evidence="3" id="KW-0479">Metal-binding</keyword>
<gene>
    <name evidence="9" type="ORF">N787_07055</name>
</gene>
<dbReference type="InterPro" id="IPR013783">
    <property type="entry name" value="Ig-like_fold"/>
</dbReference>
<dbReference type="Pfam" id="PF12801">
    <property type="entry name" value="Fer4_5"/>
    <property type="match status" value="1"/>
</dbReference>
<accession>A0A091B8C7</accession>
<dbReference type="GO" id="GO:0051539">
    <property type="term" value="F:4 iron, 4 sulfur cluster binding"/>
    <property type="evidence" value="ECO:0007669"/>
    <property type="project" value="UniProtKB-KW"/>
</dbReference>
<feature type="transmembrane region" description="Helical" evidence="7">
    <location>
        <begin position="192"/>
        <end position="209"/>
    </location>
</feature>
<evidence type="ECO:0000256" key="7">
    <source>
        <dbReference type="SAM" id="Phobius"/>
    </source>
</evidence>
<feature type="transmembrane region" description="Helical" evidence="7">
    <location>
        <begin position="37"/>
        <end position="54"/>
    </location>
</feature>
<feature type="transmembrane region" description="Helical" evidence="7">
    <location>
        <begin position="81"/>
        <end position="102"/>
    </location>
</feature>
<evidence type="ECO:0000256" key="4">
    <source>
        <dbReference type="ARBA" id="ARBA00022982"/>
    </source>
</evidence>
<comment type="caution">
    <text evidence="9">The sequence shown here is derived from an EMBL/GenBank/DDBJ whole genome shotgun (WGS) entry which is preliminary data.</text>
</comment>
<dbReference type="PROSITE" id="PS00198">
    <property type="entry name" value="4FE4S_FER_1"/>
    <property type="match status" value="1"/>
</dbReference>
<keyword evidence="6" id="KW-0411">Iron-sulfur</keyword>
<dbReference type="Proteomes" id="UP000029393">
    <property type="component" value="Unassembled WGS sequence"/>
</dbReference>
<dbReference type="SUPFAM" id="SSF54862">
    <property type="entry name" value="4Fe-4S ferredoxins"/>
    <property type="match status" value="1"/>
</dbReference>
<evidence type="ECO:0000259" key="8">
    <source>
        <dbReference type="PROSITE" id="PS51379"/>
    </source>
</evidence>
<dbReference type="EMBL" id="AVCK01000004">
    <property type="protein sequence ID" value="KFN47946.1"/>
    <property type="molecule type" value="Genomic_DNA"/>
</dbReference>
<sequence length="518" mass="57756">MAGKIPVELVDEVGLYVSERKVYPREQGGFFQTLRKAAVIWLLGMYYGFAWLQWDDRQAVLFDLPARKFYVFGLSFWPQDFFYLALLLIMAGLTLFFFTALAGRLWCGYACPQTVWTEVFIWMERWTEGDRNKRMKLDAAPWSRDKLLRKGSKHVLWLVFALWTGFTFVGYFTPIRDLAARLAPYEWGGWELFWVLFYSLATWGNAGVLREQVCKYMCPYARFQSAMFDRNTLIIAYDPMRGEPRGARKKNALASVLQRARGLLPMDVATSAVVHAAQHRSAADLNAGARATTGLVVDAQDGLPPPPVVGSPEDLGDCIDCTICVQVCPTGIDIRNGLQYECIACGACVDACDSVMDKMGYPRGLIRNTTQNALDGKPSRILRPRIFVYGTLLLLLLVGFGVGIATRTPLLVDVIRDRNALYRVAADGSIENAYLLRIVNKEDRPHVFSVRIEGAPEIVLVEAGATHAAAPEEVLTVPVTLRAPAGSVKGRADLRFVVDSDAEGVQAVEETRFFGPIP</sequence>
<name>A0A091B8C7_9GAMM</name>
<evidence type="ECO:0000256" key="1">
    <source>
        <dbReference type="ARBA" id="ARBA00022448"/>
    </source>
</evidence>
<dbReference type="GO" id="GO:0005886">
    <property type="term" value="C:plasma membrane"/>
    <property type="evidence" value="ECO:0007669"/>
    <property type="project" value="TreeGrafter"/>
</dbReference>
<keyword evidence="2" id="KW-0004">4Fe-4S</keyword>
<dbReference type="STRING" id="1384056.N787_07055"/>
<evidence type="ECO:0000256" key="2">
    <source>
        <dbReference type="ARBA" id="ARBA00022485"/>
    </source>
</evidence>
<dbReference type="PANTHER" id="PTHR30176:SF3">
    <property type="entry name" value="FERREDOXIN-TYPE PROTEIN NAPH"/>
    <property type="match status" value="1"/>
</dbReference>
<dbReference type="Gene3D" id="2.60.40.10">
    <property type="entry name" value="Immunoglobulins"/>
    <property type="match status" value="1"/>
</dbReference>
<proteinExistence type="predicted"/>
<dbReference type="PROSITE" id="PS51379">
    <property type="entry name" value="4FE4S_FER_2"/>
    <property type="match status" value="1"/>
</dbReference>
<evidence type="ECO:0000313" key="10">
    <source>
        <dbReference type="Proteomes" id="UP000029393"/>
    </source>
</evidence>
<keyword evidence="4" id="KW-0249">Electron transport</keyword>
<feature type="domain" description="4Fe-4S ferredoxin-type" evidence="8">
    <location>
        <begin position="305"/>
        <end position="337"/>
    </location>
</feature>
<organism evidence="9 10">
    <name type="scientific">Arenimonas metalli CF5-1</name>
    <dbReference type="NCBI Taxonomy" id="1384056"/>
    <lineage>
        <taxon>Bacteria</taxon>
        <taxon>Pseudomonadati</taxon>
        <taxon>Pseudomonadota</taxon>
        <taxon>Gammaproteobacteria</taxon>
        <taxon>Lysobacterales</taxon>
        <taxon>Lysobacteraceae</taxon>
        <taxon>Arenimonas</taxon>
    </lineage>
</organism>
<protein>
    <recommendedName>
        <fullName evidence="8">4Fe-4S ferredoxin-type domain-containing protein</fullName>
    </recommendedName>
</protein>
<reference evidence="9 10" key="1">
    <citation type="submission" date="2013-09" db="EMBL/GenBank/DDBJ databases">
        <title>Genome sequencing of Arenimonas metalli.</title>
        <authorList>
            <person name="Chen F."/>
            <person name="Wang G."/>
        </authorList>
    </citation>
    <scope>NUCLEOTIDE SEQUENCE [LARGE SCALE GENOMIC DNA]</scope>
    <source>
        <strain evidence="9 10">CF5-1</strain>
    </source>
</reference>
<keyword evidence="7" id="KW-0472">Membrane</keyword>
<dbReference type="PANTHER" id="PTHR30176">
    <property type="entry name" value="FERREDOXIN-TYPE PROTEIN NAPH"/>
    <property type="match status" value="1"/>
</dbReference>
<dbReference type="GO" id="GO:0046872">
    <property type="term" value="F:metal ion binding"/>
    <property type="evidence" value="ECO:0007669"/>
    <property type="project" value="UniProtKB-KW"/>
</dbReference>
<evidence type="ECO:0000256" key="5">
    <source>
        <dbReference type="ARBA" id="ARBA00023004"/>
    </source>
</evidence>
<dbReference type="Pfam" id="PF13746">
    <property type="entry name" value="Fer4_18"/>
    <property type="match status" value="2"/>
</dbReference>
<dbReference type="RefSeq" id="WP_034210249.1">
    <property type="nucleotide sequence ID" value="NZ_AVCK01000004.1"/>
</dbReference>
<keyword evidence="7" id="KW-0812">Transmembrane</keyword>
<keyword evidence="5" id="KW-0408">Iron</keyword>
<feature type="transmembrane region" description="Helical" evidence="7">
    <location>
        <begin position="386"/>
        <end position="406"/>
    </location>
</feature>
<dbReference type="InterPro" id="IPR017896">
    <property type="entry name" value="4Fe4S_Fe-S-bd"/>
</dbReference>
<evidence type="ECO:0000256" key="6">
    <source>
        <dbReference type="ARBA" id="ARBA00023014"/>
    </source>
</evidence>
<dbReference type="eggNOG" id="COG0348">
    <property type="taxonomic scope" value="Bacteria"/>
</dbReference>
<keyword evidence="1" id="KW-0813">Transport</keyword>
<keyword evidence="10" id="KW-1185">Reference proteome</keyword>
<feature type="transmembrane region" description="Helical" evidence="7">
    <location>
        <begin position="154"/>
        <end position="172"/>
    </location>
</feature>
<dbReference type="InterPro" id="IPR032879">
    <property type="entry name" value="FixG_C"/>
</dbReference>
<keyword evidence="7" id="KW-1133">Transmembrane helix</keyword>
<dbReference type="OrthoDB" id="9811700at2"/>
<dbReference type="Pfam" id="PF11614">
    <property type="entry name" value="FixG_C"/>
    <property type="match status" value="1"/>
</dbReference>
<evidence type="ECO:0000313" key="9">
    <source>
        <dbReference type="EMBL" id="KFN47946.1"/>
    </source>
</evidence>
<dbReference type="InterPro" id="IPR017900">
    <property type="entry name" value="4Fe4S_Fe_S_CS"/>
</dbReference>
<dbReference type="InterPro" id="IPR051684">
    <property type="entry name" value="Electron_Trans/Redox"/>
</dbReference>